<accession>A0A372MKX2</accession>
<dbReference type="Pfam" id="PF01408">
    <property type="entry name" value="GFO_IDH_MocA"/>
    <property type="match status" value="1"/>
</dbReference>
<dbReference type="Proteomes" id="UP000264002">
    <property type="component" value="Unassembled WGS sequence"/>
</dbReference>
<comment type="caution">
    <text evidence="4">The sequence shown here is derived from an EMBL/GenBank/DDBJ whole genome shotgun (WGS) entry which is preliminary data.</text>
</comment>
<dbReference type="Gene3D" id="3.40.50.720">
    <property type="entry name" value="NAD(P)-binding Rossmann-like Domain"/>
    <property type="match status" value="1"/>
</dbReference>
<feature type="domain" description="Gfo/Idh/MocA-like oxidoreductase N-terminal" evidence="2">
    <location>
        <begin position="4"/>
        <end position="139"/>
    </location>
</feature>
<dbReference type="PANTHER" id="PTHR43818">
    <property type="entry name" value="BCDNA.GH03377"/>
    <property type="match status" value="1"/>
</dbReference>
<dbReference type="InterPro" id="IPR050463">
    <property type="entry name" value="Gfo/Idh/MocA_oxidrdct_glycsds"/>
</dbReference>
<dbReference type="PANTHER" id="PTHR43818:SF11">
    <property type="entry name" value="BCDNA.GH03377"/>
    <property type="match status" value="1"/>
</dbReference>
<dbReference type="InterPro" id="IPR000683">
    <property type="entry name" value="Gfo/Idh/MocA-like_OxRdtase_N"/>
</dbReference>
<evidence type="ECO:0000259" key="2">
    <source>
        <dbReference type="Pfam" id="PF01408"/>
    </source>
</evidence>
<dbReference type="SUPFAM" id="SSF51735">
    <property type="entry name" value="NAD(P)-binding Rossmann-fold domains"/>
    <property type="match status" value="1"/>
</dbReference>
<keyword evidence="5" id="KW-1185">Reference proteome</keyword>
<dbReference type="InterPro" id="IPR036291">
    <property type="entry name" value="NAD(P)-bd_dom_sf"/>
</dbReference>
<dbReference type="InterPro" id="IPR004104">
    <property type="entry name" value="Gfo/Idh/MocA-like_OxRdtase_C"/>
</dbReference>
<dbReference type="Gene3D" id="3.30.360.10">
    <property type="entry name" value="Dihydrodipicolinate Reductase, domain 2"/>
    <property type="match status" value="1"/>
</dbReference>
<evidence type="ECO:0000313" key="4">
    <source>
        <dbReference type="EMBL" id="RFU95976.1"/>
    </source>
</evidence>
<evidence type="ECO:0000313" key="5">
    <source>
        <dbReference type="Proteomes" id="UP000264002"/>
    </source>
</evidence>
<name>A0A372MKX2_9SPIR</name>
<dbReference type="EMBL" id="QUWK01000002">
    <property type="protein sequence ID" value="RFU95976.1"/>
    <property type="molecule type" value="Genomic_DNA"/>
</dbReference>
<feature type="domain" description="Gfo/Idh/MocA-like oxidoreductase C-terminal" evidence="3">
    <location>
        <begin position="151"/>
        <end position="412"/>
    </location>
</feature>
<dbReference type="SUPFAM" id="SSF55347">
    <property type="entry name" value="Glyceraldehyde-3-phosphate dehydrogenase-like, C-terminal domain"/>
    <property type="match status" value="1"/>
</dbReference>
<dbReference type="Pfam" id="PF02894">
    <property type="entry name" value="GFO_IDH_MocA_C"/>
    <property type="match status" value="1"/>
</dbReference>
<evidence type="ECO:0000256" key="1">
    <source>
        <dbReference type="ARBA" id="ARBA00023002"/>
    </source>
</evidence>
<sequence>MNLLKIGIIGSGERGCYVLGTRIVELSRELHIQITAICDVNEKRIEDAKRYLQQQCRSQNLDWGDSIIGTTDYKELIDLPSVNCVLITTHTDQHRLPAVYAVESGKMVYLDKPIAVTMEDAKAIVASEKDAGRPIIMGFTRRYESSWRKAKELLDASTIGILQMIQIHSVIPYTRYFQMWHRKNAYSGGALNDKASHLLDVFRWMVGPSASCRFVTAVGGRSTIFQPRKDAPLRCLFCNDEVCPYRRMANDQDDHEGTHVLNQHSWKYATQERDIADMCVYRPGSDIIDHAIATYVFDNGVKANLFWAIYGPHAYDQETMELVGSRGRIILERETGNVTVHALGKGPNNETHIIYDTKGEHFSSSHYGADIQLIRDIRSYFDGKNLEALGCARAEDGLLSLALVQATTESIEREGIPSPMI</sequence>
<keyword evidence="1" id="KW-0560">Oxidoreductase</keyword>
<reference evidence="5" key="1">
    <citation type="submission" date="2018-08" db="EMBL/GenBank/DDBJ databases">
        <authorList>
            <person name="Grouzdev D.S."/>
            <person name="Krutkina M.S."/>
        </authorList>
    </citation>
    <scope>NUCLEOTIDE SEQUENCE [LARGE SCALE GENOMIC DNA]</scope>
    <source>
        <strain evidence="5">4-11</strain>
    </source>
</reference>
<dbReference type="RefSeq" id="WP_117329376.1">
    <property type="nucleotide sequence ID" value="NZ_QUWK01000002.1"/>
</dbReference>
<protein>
    <submittedName>
        <fullName evidence="4">Gfo/Idh/MocA family oxidoreductase</fullName>
    </submittedName>
</protein>
<proteinExistence type="predicted"/>
<gene>
    <name evidence="4" type="ORF">DYP60_02940</name>
</gene>
<evidence type="ECO:0000259" key="3">
    <source>
        <dbReference type="Pfam" id="PF02894"/>
    </source>
</evidence>
<organism evidence="4 5">
    <name type="scientific">Sphaerochaeta halotolerans</name>
    <dbReference type="NCBI Taxonomy" id="2293840"/>
    <lineage>
        <taxon>Bacteria</taxon>
        <taxon>Pseudomonadati</taxon>
        <taxon>Spirochaetota</taxon>
        <taxon>Spirochaetia</taxon>
        <taxon>Spirochaetales</taxon>
        <taxon>Sphaerochaetaceae</taxon>
        <taxon>Sphaerochaeta</taxon>
    </lineage>
</organism>
<dbReference type="AlphaFoldDB" id="A0A372MKX2"/>
<dbReference type="GO" id="GO:0016491">
    <property type="term" value="F:oxidoreductase activity"/>
    <property type="evidence" value="ECO:0007669"/>
    <property type="project" value="UniProtKB-KW"/>
</dbReference>
<reference evidence="4 5" key="2">
    <citation type="submission" date="2018-09" db="EMBL/GenBank/DDBJ databases">
        <title>Genome of Sphaerochaeta halotolerans strain 4-11.</title>
        <authorList>
            <person name="Nazina T.N."/>
            <person name="Sokolova D.S."/>
        </authorList>
    </citation>
    <scope>NUCLEOTIDE SEQUENCE [LARGE SCALE GENOMIC DNA]</scope>
    <source>
        <strain evidence="4 5">4-11</strain>
    </source>
</reference>
<dbReference type="GO" id="GO:0000166">
    <property type="term" value="F:nucleotide binding"/>
    <property type="evidence" value="ECO:0007669"/>
    <property type="project" value="InterPro"/>
</dbReference>